<dbReference type="Pfam" id="PF01595">
    <property type="entry name" value="CNNM"/>
    <property type="match status" value="1"/>
</dbReference>
<organism evidence="12 13">
    <name type="scientific">Porphyridium purpureum</name>
    <name type="common">Red alga</name>
    <name type="synonym">Porphyridium cruentum</name>
    <dbReference type="NCBI Taxonomy" id="35688"/>
    <lineage>
        <taxon>Eukaryota</taxon>
        <taxon>Rhodophyta</taxon>
        <taxon>Bangiophyceae</taxon>
        <taxon>Porphyridiales</taxon>
        <taxon>Porphyridiaceae</taxon>
        <taxon>Porphyridium</taxon>
    </lineage>
</organism>
<evidence type="ECO:0000313" key="12">
    <source>
        <dbReference type="EMBL" id="KAA8493549.1"/>
    </source>
</evidence>
<dbReference type="GO" id="GO:0016020">
    <property type="term" value="C:membrane"/>
    <property type="evidence" value="ECO:0007669"/>
    <property type="project" value="UniProtKB-SubCell"/>
</dbReference>
<dbReference type="InterPro" id="IPR045095">
    <property type="entry name" value="ACDP"/>
</dbReference>
<dbReference type="OrthoDB" id="5353557at2759"/>
<name>A0A5J4YQ10_PORPP</name>
<feature type="domain" description="CBS" evidence="10">
    <location>
        <begin position="335"/>
        <end position="401"/>
    </location>
</feature>
<evidence type="ECO:0000256" key="2">
    <source>
        <dbReference type="ARBA" id="ARBA00022692"/>
    </source>
</evidence>
<dbReference type="Pfam" id="PF00571">
    <property type="entry name" value="CBS"/>
    <property type="match status" value="1"/>
</dbReference>
<evidence type="ECO:0000256" key="3">
    <source>
        <dbReference type="ARBA" id="ARBA00022737"/>
    </source>
</evidence>
<evidence type="ECO:0000313" key="13">
    <source>
        <dbReference type="Proteomes" id="UP000324585"/>
    </source>
</evidence>
<feature type="signal peptide" evidence="9">
    <location>
        <begin position="1"/>
        <end position="19"/>
    </location>
</feature>
<evidence type="ECO:0000256" key="5">
    <source>
        <dbReference type="ARBA" id="ARBA00023136"/>
    </source>
</evidence>
<evidence type="ECO:0000256" key="6">
    <source>
        <dbReference type="PROSITE-ProRule" id="PRU00703"/>
    </source>
</evidence>
<comment type="subcellular location">
    <subcellularLocation>
        <location evidence="1">Membrane</location>
        <topology evidence="1">Multi-pass membrane protein</topology>
    </subcellularLocation>
</comment>
<dbReference type="InterPro" id="IPR002550">
    <property type="entry name" value="CNNM"/>
</dbReference>
<sequence>MHATAWRRLTVVYAPLALATRHIARSVLGAPVFEAGVGVLRKAEQAGAAVCSSVHQSPLANLPRPVLVLLALACLGLAAVVAGLTLGMMSLDAVGLEILNNAAPSEADQRAAQAIIPVRKNGNLLLVTLLLTNTIAMEFLPLVLETLFPGGLVALIMSVVLIMIFSEILPQATFARYALRISAFFVPFVKILIMVLYPFSAPIAYLLDKLLGNEKPNVYSKEELKELLHAHTLERYGELTLDEMSMLRGTLDFANKSASDIMTKEKDVFMLSVDEVLDRKTMEEIMEAGYSRIPLYQNTRANVVALLLTKQLIMYDPDEELEIVSLIRKKKKNAKIRVAPPLYASQHTKLSDLLNEFQLGRSHMAIVYDDLNKKMEQRTLMGVVTLEDIIEEILQEEIVDESDAFLSNDAKIPVLRRDLKSGRLTRGFVGPALVTTKKIKGTSAIVLHEIDVKQIKKKMLAKMEFRMLETGSQGMTSAESSMAPTPRDAEHLTMARQRSNTYSAMSDWERTPLLPK</sequence>
<dbReference type="PANTHER" id="PTHR12064">
    <property type="entry name" value="METAL TRANSPORTER CNNM"/>
    <property type="match status" value="1"/>
</dbReference>
<gene>
    <name evidence="12" type="ORF">FVE85_4686</name>
</gene>
<keyword evidence="2 7" id="KW-0812">Transmembrane</keyword>
<dbReference type="PROSITE" id="PS51846">
    <property type="entry name" value="CNNM"/>
    <property type="match status" value="1"/>
</dbReference>
<dbReference type="Gene3D" id="3.10.580.10">
    <property type="entry name" value="CBS-domain"/>
    <property type="match status" value="1"/>
</dbReference>
<evidence type="ECO:0000256" key="4">
    <source>
        <dbReference type="ARBA" id="ARBA00022989"/>
    </source>
</evidence>
<dbReference type="OMA" id="YFIHAIW"/>
<keyword evidence="3" id="KW-0677">Repeat</keyword>
<dbReference type="CDD" id="cd04590">
    <property type="entry name" value="CBS_pair_CorC_HlyC_assoc"/>
    <property type="match status" value="1"/>
</dbReference>
<protein>
    <submittedName>
        <fullName evidence="12">Metal transporter CNNM4</fullName>
    </submittedName>
</protein>
<evidence type="ECO:0000256" key="1">
    <source>
        <dbReference type="ARBA" id="ARBA00004141"/>
    </source>
</evidence>
<feature type="transmembrane region" description="Helical" evidence="8">
    <location>
        <begin position="181"/>
        <end position="207"/>
    </location>
</feature>
<keyword evidence="5 7" id="KW-0472">Membrane</keyword>
<dbReference type="Proteomes" id="UP000324585">
    <property type="component" value="Unassembled WGS sequence"/>
</dbReference>
<dbReference type="InterPro" id="IPR046342">
    <property type="entry name" value="CBS_dom_sf"/>
</dbReference>
<keyword evidence="13" id="KW-1185">Reference proteome</keyword>
<dbReference type="EMBL" id="VRMN01000006">
    <property type="protein sequence ID" value="KAA8493549.1"/>
    <property type="molecule type" value="Genomic_DNA"/>
</dbReference>
<feature type="chain" id="PRO_5023908482" evidence="9">
    <location>
        <begin position="20"/>
        <end position="516"/>
    </location>
</feature>
<dbReference type="InterPro" id="IPR000644">
    <property type="entry name" value="CBS_dom"/>
</dbReference>
<dbReference type="SUPFAM" id="SSF54631">
    <property type="entry name" value="CBS-domain pair"/>
    <property type="match status" value="1"/>
</dbReference>
<dbReference type="AlphaFoldDB" id="A0A5J4YQ10"/>
<accession>A0A5J4YQ10</accession>
<dbReference type="PROSITE" id="PS51371">
    <property type="entry name" value="CBS"/>
    <property type="match status" value="1"/>
</dbReference>
<evidence type="ECO:0000259" key="11">
    <source>
        <dbReference type="PROSITE" id="PS51846"/>
    </source>
</evidence>
<evidence type="ECO:0000256" key="9">
    <source>
        <dbReference type="SAM" id="SignalP"/>
    </source>
</evidence>
<proteinExistence type="predicted"/>
<evidence type="ECO:0000256" key="7">
    <source>
        <dbReference type="PROSITE-ProRule" id="PRU01193"/>
    </source>
</evidence>
<feature type="transmembrane region" description="Helical" evidence="8">
    <location>
        <begin position="66"/>
        <end position="86"/>
    </location>
</feature>
<dbReference type="FunFam" id="3.10.580.10:FF:000006">
    <property type="entry name" value="DUF21 and CBS domain protein"/>
    <property type="match status" value="1"/>
</dbReference>
<evidence type="ECO:0000256" key="8">
    <source>
        <dbReference type="SAM" id="Phobius"/>
    </source>
</evidence>
<dbReference type="PANTHER" id="PTHR12064:SF94">
    <property type="entry name" value="UNEXTENDED PROTEIN"/>
    <property type="match status" value="1"/>
</dbReference>
<reference evidence="13" key="1">
    <citation type="journal article" date="2019" name="Nat. Commun.">
        <title>Expansion of phycobilisome linker gene families in mesophilic red algae.</title>
        <authorList>
            <person name="Lee J."/>
            <person name="Kim D."/>
            <person name="Bhattacharya D."/>
            <person name="Yoon H.S."/>
        </authorList>
    </citation>
    <scope>NUCLEOTIDE SEQUENCE [LARGE SCALE GENOMIC DNA]</scope>
    <source>
        <strain evidence="13">CCMP 1328</strain>
    </source>
</reference>
<dbReference type="InterPro" id="IPR044751">
    <property type="entry name" value="Ion_transp-like_CBS"/>
</dbReference>
<feature type="domain" description="CNNM transmembrane" evidence="11">
    <location>
        <begin position="60"/>
        <end position="243"/>
    </location>
</feature>
<keyword evidence="9" id="KW-0732">Signal</keyword>
<evidence type="ECO:0000259" key="10">
    <source>
        <dbReference type="PROSITE" id="PS51371"/>
    </source>
</evidence>
<keyword evidence="6" id="KW-0129">CBS domain</keyword>
<comment type="caution">
    <text evidence="12">The sequence shown here is derived from an EMBL/GenBank/DDBJ whole genome shotgun (WGS) entry which is preliminary data.</text>
</comment>
<dbReference type="GO" id="GO:0010960">
    <property type="term" value="P:magnesium ion homeostasis"/>
    <property type="evidence" value="ECO:0007669"/>
    <property type="project" value="InterPro"/>
</dbReference>
<keyword evidence="4 7" id="KW-1133">Transmembrane helix</keyword>
<feature type="transmembrane region" description="Helical" evidence="8">
    <location>
        <begin position="150"/>
        <end position="169"/>
    </location>
</feature>